<evidence type="ECO:0000313" key="1">
    <source>
        <dbReference type="EMBL" id="MBB3175426.1"/>
    </source>
</evidence>
<comment type="caution">
    <text evidence="2">The sequence shown here is derived from an EMBL/GenBank/DDBJ whole genome shotgun (WGS) entry which is preliminary data.</text>
</comment>
<reference evidence="2 4" key="1">
    <citation type="submission" date="2020-06" db="EMBL/GenBank/DDBJ databases">
        <title>Description of novel acetic acid bacteria.</title>
        <authorList>
            <person name="Sombolestani A."/>
        </authorList>
    </citation>
    <scope>NUCLEOTIDE SEQUENCE [LARGE SCALE GENOMIC DNA]</scope>
    <source>
        <strain evidence="2 4">LMG 26838</strain>
    </source>
</reference>
<name>A0A850NQH4_9PROT</name>
<accession>A0A850NQH4</accession>
<dbReference type="AlphaFoldDB" id="A0A850NQH4"/>
<dbReference type="Proteomes" id="UP000557688">
    <property type="component" value="Unassembled WGS sequence"/>
</dbReference>
<proteinExistence type="predicted"/>
<dbReference type="RefSeq" id="WP_176622448.1">
    <property type="nucleotide sequence ID" value="NZ_JABXXQ010000051.1"/>
</dbReference>
<dbReference type="EMBL" id="JACHXV010000031">
    <property type="protein sequence ID" value="MBB3175426.1"/>
    <property type="molecule type" value="Genomic_DNA"/>
</dbReference>
<keyword evidence="3" id="KW-1185">Reference proteome</keyword>
<dbReference type="Proteomes" id="UP000565205">
    <property type="component" value="Unassembled WGS sequence"/>
</dbReference>
<sequence length="157" mass="16159">MDEITVPGPARTYALVENALVMQLVQSSTPISELFVPGMPWRDVSDVSPAPQVGWSYTPATDTAAESYSAPVVQPVTSISGSAFLALLSSDELTAITKVAISDAGTLAWLLSLSMAGSVVQLDDPALKTKLDALVSGGALTADRESVLLVGGVTPAN</sequence>
<evidence type="ECO:0000313" key="4">
    <source>
        <dbReference type="Proteomes" id="UP000565205"/>
    </source>
</evidence>
<dbReference type="EMBL" id="JABXXQ010000051">
    <property type="protein sequence ID" value="NVN29612.1"/>
    <property type="molecule type" value="Genomic_DNA"/>
</dbReference>
<evidence type="ECO:0000313" key="3">
    <source>
        <dbReference type="Proteomes" id="UP000557688"/>
    </source>
</evidence>
<reference evidence="1 3" key="2">
    <citation type="submission" date="2020-08" db="EMBL/GenBank/DDBJ databases">
        <title>Genomic Encyclopedia of Type Strains, Phase III (KMG-III): the genomes of soil and plant-associated and newly described type strains.</title>
        <authorList>
            <person name="Whitman W."/>
        </authorList>
    </citation>
    <scope>NUCLEOTIDE SEQUENCE [LARGE SCALE GENOMIC DNA]</scope>
    <source>
        <strain evidence="1 3">CECT 8088</strain>
    </source>
</reference>
<protein>
    <submittedName>
        <fullName evidence="2">Uncharacterized protein</fullName>
    </submittedName>
</protein>
<gene>
    <name evidence="1" type="ORF">FHR90_003281</name>
    <name evidence="2" type="ORF">HUK83_04580</name>
</gene>
<evidence type="ECO:0000313" key="2">
    <source>
        <dbReference type="EMBL" id="NVN29612.1"/>
    </source>
</evidence>
<organism evidence="2 4">
    <name type="scientific">Endobacter medicaginis</name>
    <dbReference type="NCBI Taxonomy" id="1181271"/>
    <lineage>
        <taxon>Bacteria</taxon>
        <taxon>Pseudomonadati</taxon>
        <taxon>Pseudomonadota</taxon>
        <taxon>Alphaproteobacteria</taxon>
        <taxon>Acetobacterales</taxon>
        <taxon>Acetobacteraceae</taxon>
        <taxon>Endobacter</taxon>
    </lineage>
</organism>